<organism evidence="1 2">
    <name type="scientific">Scophthalmus maximus</name>
    <name type="common">Turbot</name>
    <name type="synonym">Psetta maxima</name>
    <dbReference type="NCBI Taxonomy" id="52904"/>
    <lineage>
        <taxon>Eukaryota</taxon>
        <taxon>Metazoa</taxon>
        <taxon>Chordata</taxon>
        <taxon>Craniata</taxon>
        <taxon>Vertebrata</taxon>
        <taxon>Euteleostomi</taxon>
        <taxon>Actinopterygii</taxon>
        <taxon>Neopterygii</taxon>
        <taxon>Teleostei</taxon>
        <taxon>Neoteleostei</taxon>
        <taxon>Acanthomorphata</taxon>
        <taxon>Carangaria</taxon>
        <taxon>Pleuronectiformes</taxon>
        <taxon>Pleuronectoidei</taxon>
        <taxon>Scophthalmidae</taxon>
        <taxon>Scophthalmus</taxon>
    </lineage>
</organism>
<evidence type="ECO:0000313" key="1">
    <source>
        <dbReference type="EMBL" id="KAF0034380.1"/>
    </source>
</evidence>
<sequence length="79" mass="8846">MEDLVRSCGSRFAPRSFRREAAGCLDAPSEQSKPIVSTAALHKGEVERERNECETCGVESDMMDMEFAIMGRLMTRDDT</sequence>
<comment type="caution">
    <text evidence="1">The sequence shown here is derived from an EMBL/GenBank/DDBJ whole genome shotgun (WGS) entry which is preliminary data.</text>
</comment>
<dbReference type="AlphaFoldDB" id="A0A6A4SR58"/>
<dbReference type="Proteomes" id="UP000438429">
    <property type="component" value="Unassembled WGS sequence"/>
</dbReference>
<evidence type="ECO:0000313" key="2">
    <source>
        <dbReference type="Proteomes" id="UP000438429"/>
    </source>
</evidence>
<name>A0A6A4SR58_SCOMX</name>
<dbReference type="EMBL" id="VEVO01000011">
    <property type="protein sequence ID" value="KAF0034380.1"/>
    <property type="molecule type" value="Genomic_DNA"/>
</dbReference>
<gene>
    <name evidence="1" type="ORF">F2P81_012138</name>
</gene>
<accession>A0A6A4SR58</accession>
<reference evidence="1 2" key="1">
    <citation type="submission" date="2019-06" db="EMBL/GenBank/DDBJ databases">
        <title>Draft genomes of female and male turbot (Scophthalmus maximus).</title>
        <authorList>
            <person name="Xu H."/>
            <person name="Xu X.-W."/>
            <person name="Shao C."/>
            <person name="Chen S."/>
        </authorList>
    </citation>
    <scope>NUCLEOTIDE SEQUENCE [LARGE SCALE GENOMIC DNA]</scope>
    <source>
        <strain evidence="1">Ysfricsl-2016a</strain>
        <tissue evidence="1">Blood</tissue>
    </source>
</reference>
<protein>
    <submittedName>
        <fullName evidence="1">Uncharacterized protein</fullName>
    </submittedName>
</protein>
<proteinExistence type="predicted"/>